<dbReference type="Bgee" id="WBGene00011454">
    <property type="expression patterns" value="Expressed in embryo and 3 other cell types or tissues"/>
</dbReference>
<dbReference type="SMART" id="SM00365">
    <property type="entry name" value="LRR_SD22"/>
    <property type="match status" value="5"/>
</dbReference>
<evidence type="ECO:0000256" key="2">
    <source>
        <dbReference type="ARBA" id="ARBA00022729"/>
    </source>
</evidence>
<dbReference type="SMR" id="Q22187"/>
<dbReference type="OrthoDB" id="17912at2759"/>
<dbReference type="AlphaFoldDB" id="Q22187"/>
<dbReference type="SUPFAM" id="SSF52058">
    <property type="entry name" value="L domain-like"/>
    <property type="match status" value="2"/>
</dbReference>
<evidence type="ECO:0000313" key="8">
    <source>
        <dbReference type="WormBase" id="T05A1.3a"/>
    </source>
</evidence>
<dbReference type="HOGENOM" id="CLU_402385_0_0_1"/>
<dbReference type="FunFam" id="3.80.10.10:FF:001693">
    <property type="entry name" value="ELRR (Extracellular Leucine-Rich Repeat) ONly"/>
    <property type="match status" value="1"/>
</dbReference>
<feature type="signal peptide" evidence="5">
    <location>
        <begin position="1"/>
        <end position="23"/>
    </location>
</feature>
<dbReference type="FunCoup" id="Q22187">
    <property type="interactions" value="2"/>
</dbReference>
<dbReference type="UCSC" id="T05A1.3">
    <property type="organism name" value="c. elegans"/>
</dbReference>
<dbReference type="EMBL" id="BX284604">
    <property type="protein sequence ID" value="CAA92480.2"/>
    <property type="molecule type" value="Genomic_DNA"/>
</dbReference>
<reference evidence="6 7" key="1">
    <citation type="journal article" date="1998" name="Science">
        <title>Genome sequence of the nematode C. elegans: a platform for investigating biology.</title>
        <authorList>
            <consortium name="The C. elegans sequencing consortium"/>
            <person name="Sulson J.E."/>
            <person name="Waterston R."/>
        </authorList>
    </citation>
    <scope>NUCLEOTIDE SEQUENCE [LARGE SCALE GENOMIC DNA]</scope>
    <source>
        <strain evidence="6 7">Bristol N2</strain>
    </source>
</reference>
<dbReference type="STRING" id="6239.T05A1.3a.1"/>
<organism evidence="6 7">
    <name type="scientific">Caenorhabditis elegans</name>
    <dbReference type="NCBI Taxonomy" id="6239"/>
    <lineage>
        <taxon>Eukaryota</taxon>
        <taxon>Metazoa</taxon>
        <taxon>Ecdysozoa</taxon>
        <taxon>Nematoda</taxon>
        <taxon>Chromadorea</taxon>
        <taxon>Rhabditida</taxon>
        <taxon>Rhabditina</taxon>
        <taxon>Rhabditomorpha</taxon>
        <taxon>Rhabditoidea</taxon>
        <taxon>Rhabditidae</taxon>
        <taxon>Peloderinae</taxon>
        <taxon>Caenorhabditis</taxon>
    </lineage>
</organism>
<dbReference type="GeneID" id="188075"/>
<protein>
    <submittedName>
        <fullName evidence="6">ELRR (Extracellular Leucine-Rich Repeat) ONly</fullName>
    </submittedName>
</protein>
<dbReference type="Gene3D" id="3.80.10.10">
    <property type="entry name" value="Ribonuclease Inhibitor"/>
    <property type="match status" value="3"/>
</dbReference>
<dbReference type="RefSeq" id="NP_001255400.1">
    <property type="nucleotide sequence ID" value="NM_001268471.2"/>
</dbReference>
<name>Q22187_CAEEL</name>
<dbReference type="KEGG" id="cel:CELE_T05A1.3"/>
<dbReference type="WormBase" id="T05A1.3a">
    <property type="protein sequence ID" value="CE32926"/>
    <property type="gene ID" value="WBGene00011454"/>
    <property type="gene designation" value="lron-14"/>
</dbReference>
<dbReference type="eggNOG" id="KOG0619">
    <property type="taxonomic scope" value="Eukaryota"/>
</dbReference>
<evidence type="ECO:0000256" key="3">
    <source>
        <dbReference type="ARBA" id="ARBA00022737"/>
    </source>
</evidence>
<dbReference type="InterPro" id="IPR001611">
    <property type="entry name" value="Leu-rich_rpt"/>
</dbReference>
<accession>Q22187</accession>
<keyword evidence="4" id="KW-0472">Membrane</keyword>
<dbReference type="InParanoid" id="Q22187"/>
<dbReference type="PANTHER" id="PTHR45842">
    <property type="entry name" value="SYNAPTIC ADHESION-LIKE MOLECULE SALM"/>
    <property type="match status" value="1"/>
</dbReference>
<evidence type="ECO:0000256" key="1">
    <source>
        <dbReference type="ARBA" id="ARBA00022614"/>
    </source>
</evidence>
<evidence type="ECO:0000256" key="5">
    <source>
        <dbReference type="SAM" id="SignalP"/>
    </source>
</evidence>
<dbReference type="SMART" id="SM00369">
    <property type="entry name" value="LRR_TYP"/>
    <property type="match status" value="9"/>
</dbReference>
<sequence length="747" mass="85401">MSVLPLLHLFLISSLQIAPTATSSPSQFPCPTRCQCYADNEQNQQVHLICKWEQLNVTTLQLARPDLVRTLTIKCPYHSPKVSTPPHSLFQGFRNLDRLELDRCLIDTVPEGLFAGLGQLYSLIVKNAKITDFPREIFAHVPNLMTLDLSGNRLRIEPYSLRSLQNLIHLDVSDNDIGFLTNTLISLTKLKVITMNNNKITNIDFRRFPENLTDLSIRHNLVSTIHYVPASARNLKRLDLAGNRMEFVGGLTTGAVNVLPAELKHVDLSNNKLTYLHDHAFEHLTNLILLDLKNNSLKEVKSSSFAGSKFQVKLFLSENPLLCHCNHKWLMDSSAKNISIGDLQTIECLNILKPEKKMLLTLAHSRNQLLCKYSNMCEADCECCQKKECECRFECPPTCKCLRSADVSIVRTSQNIMVCDKLRWDKLGKFPSPLTQLHMNQTDWKIFETEKLKELSNLRALKITNSKMTSVEMEKLTDLANLTHLEITSSAITSIPETITKLPSLTHLYLSDNPLDQLSSTSLNHLDGLKKIRLGGNFSRFACDCESPSDFQRWLMRRINRAKIDDIDDLYCDLNGHGTVWMLEALPGTNESVCLDPTEETKQWMTFVENAQKGIMERVYTSTESTTKSEKTMMTTTLKKSILDTMDELEGVKSTEKISNKVISTTTVPTTTPRYRKKYKNYDNEPHKFVNVLIFLLFLCVIILIISIGVTVYLKFWHPEELLMKRRKKERLRPEIQREEEPLQHLD</sequence>
<evidence type="ECO:0000256" key="4">
    <source>
        <dbReference type="SAM" id="Phobius"/>
    </source>
</evidence>
<proteinExistence type="predicted"/>
<dbReference type="PIR" id="T24486">
    <property type="entry name" value="T24486"/>
</dbReference>
<dbReference type="PhylomeDB" id="Q22187"/>
<evidence type="ECO:0000313" key="6">
    <source>
        <dbReference type="EMBL" id="CAA92480.2"/>
    </source>
</evidence>
<dbReference type="CTD" id="188075"/>
<feature type="chain" id="PRO_5004200825" evidence="5">
    <location>
        <begin position="24"/>
        <end position="747"/>
    </location>
</feature>
<evidence type="ECO:0000313" key="7">
    <source>
        <dbReference type="Proteomes" id="UP000001940"/>
    </source>
</evidence>
<keyword evidence="4" id="KW-0812">Transmembrane</keyword>
<feature type="transmembrane region" description="Helical" evidence="4">
    <location>
        <begin position="692"/>
        <end position="717"/>
    </location>
</feature>
<keyword evidence="3" id="KW-0677">Repeat</keyword>
<dbReference type="PaxDb" id="6239-T05A1.3a"/>
<dbReference type="AGR" id="WB:WBGene00011454"/>
<keyword evidence="1" id="KW-0433">Leucine-rich repeat</keyword>
<gene>
    <name evidence="6 8" type="primary">lron-14</name>
    <name evidence="6" type="ORF">CELE_T05A1.3</name>
    <name evidence="8" type="ORF">T05A1.3</name>
</gene>
<dbReference type="OMA" id="KECECRF"/>
<dbReference type="InterPro" id="IPR032675">
    <property type="entry name" value="LRR_dom_sf"/>
</dbReference>
<keyword evidence="4" id="KW-1133">Transmembrane helix</keyword>
<keyword evidence="2 5" id="KW-0732">Signal</keyword>
<dbReference type="Proteomes" id="UP000001940">
    <property type="component" value="Chromosome IV"/>
</dbReference>
<keyword evidence="7" id="KW-1185">Reference proteome</keyword>
<dbReference type="InterPro" id="IPR050467">
    <property type="entry name" value="LRFN"/>
</dbReference>
<dbReference type="ExpressionAtlas" id="Q22187">
    <property type="expression patterns" value="baseline and differential"/>
</dbReference>
<dbReference type="InterPro" id="IPR003591">
    <property type="entry name" value="Leu-rich_rpt_typical-subtyp"/>
</dbReference>
<dbReference type="Pfam" id="PF13855">
    <property type="entry name" value="LRR_8"/>
    <property type="match status" value="3"/>
</dbReference>